<dbReference type="KEGG" id="mby:MSBRM_1109"/>
<dbReference type="EMBL" id="CP009528">
    <property type="protein sequence ID" value="AKB54107.1"/>
    <property type="molecule type" value="Genomic_DNA"/>
</dbReference>
<accession>A0A0E3QTQ8</accession>
<dbReference type="RefSeq" id="WP_048118942.1">
    <property type="nucleotide sequence ID" value="NZ_CP009528.1"/>
</dbReference>
<sequence length="170" mass="19741">MCAQKTQDSEVIIYPPQSLGSFEMGRNDVNLVCTYGKIAVWFGRKVPDYIIAQVLIGISKVDQSTVHEFEIVCSFDEITEYESKGYTLVSYGKTSGGYRVNYSIPFSNKKALFHLSKFILEELQKGETRKDFYWNGNDCDIQRLYYEFKNNIENWELKAINYKTESQTSR</sequence>
<keyword evidence="2" id="KW-1185">Reference proteome</keyword>
<gene>
    <name evidence="1" type="ORF">MSBRM_1109</name>
</gene>
<name>A0A0E3QTQ8_METBA</name>
<protein>
    <submittedName>
        <fullName evidence="1">Uncharacterized protein</fullName>
    </submittedName>
</protein>
<dbReference type="GeneID" id="24844333"/>
<evidence type="ECO:0000313" key="2">
    <source>
        <dbReference type="Proteomes" id="UP000033033"/>
    </source>
</evidence>
<dbReference type="AlphaFoldDB" id="A0A0E3QTQ8"/>
<dbReference type="Proteomes" id="UP000033033">
    <property type="component" value="Chromosome"/>
</dbReference>
<dbReference type="HOGENOM" id="CLU_134211_0_0_2"/>
<evidence type="ECO:0000313" key="1">
    <source>
        <dbReference type="EMBL" id="AKB54107.1"/>
    </source>
</evidence>
<reference evidence="1 2" key="1">
    <citation type="submission" date="2014-07" db="EMBL/GenBank/DDBJ databases">
        <title>Methanogenic archaea and the global carbon cycle.</title>
        <authorList>
            <person name="Henriksen J.R."/>
            <person name="Luke J."/>
            <person name="Reinhart S."/>
            <person name="Benedict M.N."/>
            <person name="Youngblut N.D."/>
            <person name="Metcalf M.E."/>
            <person name="Whitaker R.J."/>
            <person name="Metcalf W.W."/>
        </authorList>
    </citation>
    <scope>NUCLEOTIDE SEQUENCE [LARGE SCALE GENOMIC DNA]</scope>
    <source>
        <strain evidence="1 2">MS</strain>
    </source>
</reference>
<proteinExistence type="predicted"/>
<dbReference type="PATRIC" id="fig|1434108.4.peg.1358"/>
<dbReference type="STRING" id="1434108.MSBRM_1109"/>
<organism evidence="1 2">
    <name type="scientific">Methanosarcina barkeri MS</name>
    <dbReference type="NCBI Taxonomy" id="1434108"/>
    <lineage>
        <taxon>Archaea</taxon>
        <taxon>Methanobacteriati</taxon>
        <taxon>Methanobacteriota</taxon>
        <taxon>Stenosarchaea group</taxon>
        <taxon>Methanomicrobia</taxon>
        <taxon>Methanosarcinales</taxon>
        <taxon>Methanosarcinaceae</taxon>
        <taxon>Methanosarcina</taxon>
    </lineage>
</organism>